<evidence type="ECO:0000313" key="7">
    <source>
        <dbReference type="EMBL" id="MFC5628762.1"/>
    </source>
</evidence>
<accession>A0ABW0U5I0</accession>
<keyword evidence="5 6" id="KW-0472">Membrane</keyword>
<proteinExistence type="inferred from homology"/>
<evidence type="ECO:0000256" key="5">
    <source>
        <dbReference type="ARBA" id="ARBA00023136"/>
    </source>
</evidence>
<evidence type="ECO:0000256" key="6">
    <source>
        <dbReference type="SAM" id="Phobius"/>
    </source>
</evidence>
<feature type="transmembrane region" description="Helical" evidence="6">
    <location>
        <begin position="6"/>
        <end position="26"/>
    </location>
</feature>
<dbReference type="Proteomes" id="UP001596143">
    <property type="component" value="Unassembled WGS sequence"/>
</dbReference>
<gene>
    <name evidence="7" type="ORF">ACFPTR_07615</name>
</gene>
<comment type="subcellular location">
    <subcellularLocation>
        <location evidence="1">Cell membrane</location>
    </subcellularLocation>
</comment>
<keyword evidence="8" id="KW-1185">Reference proteome</keyword>
<dbReference type="PANTHER" id="PTHR35791:SF1">
    <property type="entry name" value="UPF0754 MEMBRANE PROTEIN YHEB"/>
    <property type="match status" value="1"/>
</dbReference>
<dbReference type="EMBL" id="JBHSPF010000030">
    <property type="protein sequence ID" value="MFC5628762.1"/>
    <property type="molecule type" value="Genomic_DNA"/>
</dbReference>
<reference evidence="8" key="1">
    <citation type="journal article" date="2019" name="Int. J. Syst. Evol. Microbiol.">
        <title>The Global Catalogue of Microorganisms (GCM) 10K type strain sequencing project: providing services to taxonomists for standard genome sequencing and annotation.</title>
        <authorList>
            <consortium name="The Broad Institute Genomics Platform"/>
            <consortium name="The Broad Institute Genome Sequencing Center for Infectious Disease"/>
            <person name="Wu L."/>
            <person name="Ma J."/>
        </authorList>
    </citation>
    <scope>NUCLEOTIDE SEQUENCE [LARGE SCALE GENOMIC DNA]</scope>
    <source>
        <strain evidence="8">CGMCC 1.15790</strain>
    </source>
</reference>
<dbReference type="PIRSF" id="PIRSF032178">
    <property type="entry name" value="UCP032178"/>
    <property type="match status" value="1"/>
</dbReference>
<sequence length="378" mass="44129">MNNVIVVMMMIIIGAMIGGATNFLAIRMLFRPYTPKYIGSVRLPFTPGLIPRRRREMATQLGHLVVQYLLTPDSMKRKIEESQFHEKIETWLIEECQRFLQSERSLSEVMNFLFNETWTKETFSSKTETMITDKLHLLLQEKKEKKIKEVIPSYVLSELQSIIPKISRALTEKGAAYFRTQEGRAQLEMLLNKFLEGKGSMVNFVGTIFGSERIVDKMQPEIIRFFEDPSSEKMMRQFLLKEWKQLEEKPFEVIAQSLNAEKLAEFLTKKIVQEIPIYQVIDKPLHEWTAPYESIIIEKWLPHVTHHLLRLLSHRLVFLLQQFQLEEVVREEVDHFSVSRLEAMVLSIAKRELKMITYLGAMIGGVVGFIQGLFALLF</sequence>
<dbReference type="InterPro" id="IPR007383">
    <property type="entry name" value="DUF445"/>
</dbReference>
<comment type="similarity">
    <text evidence="2">Belongs to the UPF0754 family.</text>
</comment>
<organism evidence="7 8">
    <name type="scientific">Aliibacillus thermotolerans</name>
    <dbReference type="NCBI Taxonomy" id="1834418"/>
    <lineage>
        <taxon>Bacteria</taxon>
        <taxon>Bacillati</taxon>
        <taxon>Bacillota</taxon>
        <taxon>Bacilli</taxon>
        <taxon>Bacillales</taxon>
        <taxon>Bacillaceae</taxon>
        <taxon>Aliibacillus</taxon>
    </lineage>
</organism>
<dbReference type="PANTHER" id="PTHR35791">
    <property type="entry name" value="UPF0754 MEMBRANE PROTEIN YHEB"/>
    <property type="match status" value="1"/>
</dbReference>
<evidence type="ECO:0000313" key="8">
    <source>
        <dbReference type="Proteomes" id="UP001596143"/>
    </source>
</evidence>
<keyword evidence="4 6" id="KW-1133">Transmembrane helix</keyword>
<dbReference type="Pfam" id="PF04286">
    <property type="entry name" value="DUF445"/>
    <property type="match status" value="1"/>
</dbReference>
<feature type="transmembrane region" description="Helical" evidence="6">
    <location>
        <begin position="356"/>
        <end position="377"/>
    </location>
</feature>
<dbReference type="InterPro" id="IPR016991">
    <property type="entry name" value="UCP032178"/>
</dbReference>
<evidence type="ECO:0000256" key="3">
    <source>
        <dbReference type="ARBA" id="ARBA00022692"/>
    </source>
</evidence>
<protein>
    <submittedName>
        <fullName evidence="7">DUF445 domain-containing protein</fullName>
    </submittedName>
</protein>
<dbReference type="RefSeq" id="WP_270895335.1">
    <property type="nucleotide sequence ID" value="NZ_JBHSPF010000030.1"/>
</dbReference>
<evidence type="ECO:0000256" key="1">
    <source>
        <dbReference type="ARBA" id="ARBA00004236"/>
    </source>
</evidence>
<evidence type="ECO:0000256" key="2">
    <source>
        <dbReference type="ARBA" id="ARBA00008053"/>
    </source>
</evidence>
<name>A0ABW0U5I0_9BACI</name>
<evidence type="ECO:0000256" key="4">
    <source>
        <dbReference type="ARBA" id="ARBA00022989"/>
    </source>
</evidence>
<keyword evidence="3 6" id="KW-0812">Transmembrane</keyword>
<comment type="caution">
    <text evidence="7">The sequence shown here is derived from an EMBL/GenBank/DDBJ whole genome shotgun (WGS) entry which is preliminary data.</text>
</comment>